<organism evidence="1">
    <name type="scientific">Myoviridae sp. ctxbQ4</name>
    <dbReference type="NCBI Taxonomy" id="2827292"/>
    <lineage>
        <taxon>Viruses</taxon>
        <taxon>Duplodnaviria</taxon>
        <taxon>Heunggongvirae</taxon>
        <taxon>Uroviricota</taxon>
        <taxon>Caudoviricetes</taxon>
    </lineage>
</organism>
<protein>
    <submittedName>
        <fullName evidence="1">Uncharacterized protein</fullName>
    </submittedName>
</protein>
<reference evidence="1" key="1">
    <citation type="journal article" date="2021" name="Proc. Natl. Acad. Sci. U.S.A.">
        <title>A Catalog of Tens of Thousands of Viruses from Human Metagenomes Reveals Hidden Associations with Chronic Diseases.</title>
        <authorList>
            <person name="Tisza M.J."/>
            <person name="Buck C.B."/>
        </authorList>
    </citation>
    <scope>NUCLEOTIDE SEQUENCE</scope>
    <source>
        <strain evidence="1">CtxbQ4</strain>
    </source>
</reference>
<name>A0A8S5R4V9_9CAUD</name>
<proteinExistence type="predicted"/>
<sequence length="43" mass="5104">MPDAHRGESDISPKRRVCSRFFIFGQRKSEKAPERTERKEALR</sequence>
<evidence type="ECO:0000313" key="1">
    <source>
        <dbReference type="EMBL" id="DAE26408.1"/>
    </source>
</evidence>
<dbReference type="EMBL" id="BK015817">
    <property type="protein sequence ID" value="DAE26408.1"/>
    <property type="molecule type" value="Genomic_DNA"/>
</dbReference>
<accession>A0A8S5R4V9</accession>